<dbReference type="Proteomes" id="UP000074561">
    <property type="component" value="Chromosome"/>
</dbReference>
<evidence type="ECO:0000313" key="2">
    <source>
        <dbReference type="EMBL" id="AMP02535.1"/>
    </source>
</evidence>
<sequence>MKIAIIGATGNAGSRIAAEAARRGHSVTGIARSADQSKVPAGVTLLQGDAIQPAQLAELLRGQDVVVSSAKFSTLDAATLLQGVKGGGVKRLLVVGGAASLETAPGVTLLDSPDFPEQYKVEAVPGAQFLQDLRAETEIEWTFMSPPAMFAPGERTGKFRVGQNQLMADEQGKSHISMEDYAIAMLDEIEQPKHLRQRFTVAY</sequence>
<dbReference type="InterPro" id="IPR016040">
    <property type="entry name" value="NAD(P)-bd_dom"/>
</dbReference>
<dbReference type="RefSeq" id="WP_061935602.1">
    <property type="nucleotide sequence ID" value="NZ_CP013234.1"/>
</dbReference>
<dbReference type="InterPro" id="IPR051606">
    <property type="entry name" value="Polyketide_Oxido-like"/>
</dbReference>
<dbReference type="STRING" id="279113.CPter91_0136"/>
<gene>
    <name evidence="2" type="ORF">CPter91_0136</name>
</gene>
<organism evidence="2 3">
    <name type="scientific">Collimonas pratensis</name>
    <dbReference type="NCBI Taxonomy" id="279113"/>
    <lineage>
        <taxon>Bacteria</taxon>
        <taxon>Pseudomonadati</taxon>
        <taxon>Pseudomonadota</taxon>
        <taxon>Betaproteobacteria</taxon>
        <taxon>Burkholderiales</taxon>
        <taxon>Oxalobacteraceae</taxon>
        <taxon>Collimonas</taxon>
    </lineage>
</organism>
<dbReference type="Gene3D" id="3.40.50.720">
    <property type="entry name" value="NAD(P)-binding Rossmann-like Domain"/>
    <property type="match status" value="1"/>
</dbReference>
<dbReference type="PANTHER" id="PTHR43355">
    <property type="entry name" value="FLAVIN REDUCTASE (NADPH)"/>
    <property type="match status" value="1"/>
</dbReference>
<proteinExistence type="predicted"/>
<feature type="domain" description="NAD(P)-binding" evidence="1">
    <location>
        <begin position="7"/>
        <end position="192"/>
    </location>
</feature>
<dbReference type="InterPro" id="IPR036291">
    <property type="entry name" value="NAD(P)-bd_dom_sf"/>
</dbReference>
<evidence type="ECO:0000313" key="3">
    <source>
        <dbReference type="Proteomes" id="UP000074561"/>
    </source>
</evidence>
<dbReference type="CDD" id="cd05244">
    <property type="entry name" value="BVR-B_like_SDR_a"/>
    <property type="match status" value="1"/>
</dbReference>
<dbReference type="PANTHER" id="PTHR43355:SF2">
    <property type="entry name" value="FLAVIN REDUCTASE (NADPH)"/>
    <property type="match status" value="1"/>
</dbReference>
<evidence type="ECO:0000259" key="1">
    <source>
        <dbReference type="Pfam" id="PF13460"/>
    </source>
</evidence>
<accession>A0A127PY60</accession>
<protein>
    <submittedName>
        <fullName evidence="2">NAD dependent epimerase/dehydratase family protein</fullName>
    </submittedName>
</protein>
<dbReference type="AlphaFoldDB" id="A0A127PY60"/>
<reference evidence="2 3" key="1">
    <citation type="submission" date="2015-11" db="EMBL/GenBank/DDBJ databases">
        <title>Exploring the genomic traits of fungus-feeding bacterial genus Collimonas.</title>
        <authorList>
            <person name="Song C."/>
            <person name="Schmidt R."/>
            <person name="de Jager V."/>
            <person name="Krzyzanowska D."/>
            <person name="Jongedijk E."/>
            <person name="Cankar K."/>
            <person name="Beekwilder J."/>
            <person name="van Veen A."/>
            <person name="de Boer W."/>
            <person name="van Veen J.A."/>
            <person name="Garbeva P."/>
        </authorList>
    </citation>
    <scope>NUCLEOTIDE SEQUENCE [LARGE SCALE GENOMIC DNA]</scope>
    <source>
        <strain evidence="2 3">Ter91</strain>
    </source>
</reference>
<dbReference type="GO" id="GO:0016646">
    <property type="term" value="F:oxidoreductase activity, acting on the CH-NH group of donors, NAD or NADP as acceptor"/>
    <property type="evidence" value="ECO:0007669"/>
    <property type="project" value="TreeGrafter"/>
</dbReference>
<dbReference type="KEGG" id="cpra:CPter91_0136"/>
<dbReference type="OrthoDB" id="7352421at2"/>
<dbReference type="Pfam" id="PF13460">
    <property type="entry name" value="NAD_binding_10"/>
    <property type="match status" value="1"/>
</dbReference>
<name>A0A127PY60_9BURK</name>
<dbReference type="SUPFAM" id="SSF51735">
    <property type="entry name" value="NAD(P)-binding Rossmann-fold domains"/>
    <property type="match status" value="1"/>
</dbReference>
<dbReference type="EMBL" id="CP013234">
    <property type="protein sequence ID" value="AMP02535.1"/>
    <property type="molecule type" value="Genomic_DNA"/>
</dbReference>
<dbReference type="PATRIC" id="fig|279113.9.peg.137"/>